<evidence type="ECO:0000256" key="4">
    <source>
        <dbReference type="PIRNR" id="PIRNR006078"/>
    </source>
</evidence>
<reference evidence="5 6" key="1">
    <citation type="journal article" date="2014" name="Int. J. Syst. Evol. Microbiol.">
        <title>Carboxylicivirga gen. nov. in the family Marinilabiliaceae with two novel species, Carboxylicivirga mesophila sp. nov. and Carboxylicivirga taeanensis sp. nov., and reclassification of Cytophaga fermentans as Saccharicrinis fermentans gen. nov., comb. nov.</title>
        <authorList>
            <person name="Yang S.H."/>
            <person name="Seo H.S."/>
            <person name="Woo J.H."/>
            <person name="Oh H.M."/>
            <person name="Jang H."/>
            <person name="Lee J.H."/>
            <person name="Kim S.J."/>
            <person name="Kwon K.K."/>
        </authorList>
    </citation>
    <scope>NUCLEOTIDE SEQUENCE [LARGE SCALE GENOMIC DNA]</scope>
    <source>
        <strain evidence="5 6">JCM 18290</strain>
    </source>
</reference>
<comment type="similarity">
    <text evidence="1 4">Belongs to the glycerate kinase type-1 family.</text>
</comment>
<proteinExistence type="inferred from homology"/>
<name>A0ABS5K733_9BACT</name>
<dbReference type="InterPro" id="IPR004381">
    <property type="entry name" value="Glycerate_kinase"/>
</dbReference>
<keyword evidence="3 4" id="KW-0418">Kinase</keyword>
<dbReference type="PIRSF" id="PIRSF006078">
    <property type="entry name" value="GlxK"/>
    <property type="match status" value="1"/>
</dbReference>
<evidence type="ECO:0000313" key="5">
    <source>
        <dbReference type="EMBL" id="MBS2210732.1"/>
    </source>
</evidence>
<dbReference type="NCBIfam" id="TIGR00045">
    <property type="entry name" value="glycerate kinase"/>
    <property type="match status" value="1"/>
</dbReference>
<dbReference type="EMBL" id="JAGUCN010000004">
    <property type="protein sequence ID" value="MBS2210732.1"/>
    <property type="molecule type" value="Genomic_DNA"/>
</dbReference>
<dbReference type="Pfam" id="PF02595">
    <property type="entry name" value="Gly_kinase"/>
    <property type="match status" value="1"/>
</dbReference>
<dbReference type="Proteomes" id="UP000721861">
    <property type="component" value="Unassembled WGS sequence"/>
</dbReference>
<accession>A0ABS5K733</accession>
<evidence type="ECO:0000256" key="3">
    <source>
        <dbReference type="ARBA" id="ARBA00022777"/>
    </source>
</evidence>
<dbReference type="SUPFAM" id="SSF110738">
    <property type="entry name" value="Glycerate kinase I"/>
    <property type="match status" value="1"/>
</dbReference>
<dbReference type="Gene3D" id="3.40.50.10350">
    <property type="entry name" value="Glycerate kinase, domain 1"/>
    <property type="match status" value="1"/>
</dbReference>
<sequence length="372" mass="40105">MKKIVIAPDKFKGSLSAMEFCAIVEQTITGICPDVIIEKCPLADGGDGTIDVLQYYIGGDRVELQVNDPLFRPVNANYLLSSDSKKAYIEMSSASGIRLLSHDELNPMHTSTYGTGELIKDAIERGVKHIILGIGGSSTNDAGMGMARALGYRLFDDEEQELAGSGADLLKLRHIDLERVLPNLRDVCFEVACDVDNPLFGSDGAAFVYGKQKGASDSMIQQLDDGLRNFNAVINRLNHISLQNVPGAGAAGGLGGGCIAFLNARLSPGIRLVMKEANFLAKIQNADWIITGEGSLDEQTLAGKVVKGICDAQVAQKLAVFCGSNKLQDATNYFDYVGELMQISPNQEEAIANAEHYLKKVTEEFVSKHLCP</sequence>
<dbReference type="GO" id="GO:0016301">
    <property type="term" value="F:kinase activity"/>
    <property type="evidence" value="ECO:0007669"/>
    <property type="project" value="UniProtKB-KW"/>
</dbReference>
<comment type="caution">
    <text evidence="5">The sequence shown here is derived from an EMBL/GenBank/DDBJ whole genome shotgun (WGS) entry which is preliminary data.</text>
</comment>
<evidence type="ECO:0000313" key="6">
    <source>
        <dbReference type="Proteomes" id="UP000721861"/>
    </source>
</evidence>
<protein>
    <submittedName>
        <fullName evidence="5">Glycerate kinase</fullName>
    </submittedName>
</protein>
<evidence type="ECO:0000256" key="2">
    <source>
        <dbReference type="ARBA" id="ARBA00022679"/>
    </source>
</evidence>
<dbReference type="PANTHER" id="PTHR21599">
    <property type="entry name" value="GLYCERATE KINASE"/>
    <property type="match status" value="1"/>
</dbReference>
<dbReference type="RefSeq" id="WP_212226309.1">
    <property type="nucleotide sequence ID" value="NZ_JAGUCN010000004.1"/>
</dbReference>
<dbReference type="InterPro" id="IPR018197">
    <property type="entry name" value="Glycerate_kinase_RE-like"/>
</dbReference>
<dbReference type="PANTHER" id="PTHR21599:SF0">
    <property type="entry name" value="GLYCERATE KINASE"/>
    <property type="match status" value="1"/>
</dbReference>
<dbReference type="Gene3D" id="3.90.1510.10">
    <property type="entry name" value="Glycerate kinase, domain 2"/>
    <property type="match status" value="1"/>
</dbReference>
<dbReference type="InterPro" id="IPR036129">
    <property type="entry name" value="Glycerate_kinase_sf"/>
</dbReference>
<keyword evidence="2 4" id="KW-0808">Transferase</keyword>
<dbReference type="InterPro" id="IPR018193">
    <property type="entry name" value="Glyc_kinase_flavodox-like_fold"/>
</dbReference>
<evidence type="ECO:0000256" key="1">
    <source>
        <dbReference type="ARBA" id="ARBA00006284"/>
    </source>
</evidence>
<gene>
    <name evidence="5" type="ORF">KEM09_04940</name>
</gene>
<keyword evidence="6" id="KW-1185">Reference proteome</keyword>
<organism evidence="5 6">
    <name type="scientific">Carboxylicivirga mesophila</name>
    <dbReference type="NCBI Taxonomy" id="1166478"/>
    <lineage>
        <taxon>Bacteria</taxon>
        <taxon>Pseudomonadati</taxon>
        <taxon>Bacteroidota</taxon>
        <taxon>Bacteroidia</taxon>
        <taxon>Marinilabiliales</taxon>
        <taxon>Marinilabiliaceae</taxon>
        <taxon>Carboxylicivirga</taxon>
    </lineage>
</organism>